<evidence type="ECO:0000313" key="2">
    <source>
        <dbReference type="EMBL" id="WEW60585.1"/>
    </source>
</evidence>
<reference evidence="2" key="1">
    <citation type="submission" date="2023-03" db="EMBL/GenBank/DDBJ databases">
        <title>Emydomyces testavorans Genome Sequence.</title>
        <authorList>
            <person name="Hoyer L."/>
        </authorList>
    </citation>
    <scope>NUCLEOTIDE SEQUENCE</scope>
    <source>
        <strain evidence="2">16-2883</strain>
    </source>
</reference>
<evidence type="ECO:0000259" key="1">
    <source>
        <dbReference type="Pfam" id="PF13446"/>
    </source>
</evidence>
<feature type="domain" description="UCH repeated" evidence="1">
    <location>
        <begin position="344"/>
        <end position="387"/>
    </location>
</feature>
<keyword evidence="2" id="KW-0378">Hydrolase</keyword>
<dbReference type="EMBL" id="CP120630">
    <property type="protein sequence ID" value="WEW60585.1"/>
    <property type="molecule type" value="Genomic_DNA"/>
</dbReference>
<dbReference type="GO" id="GO:0004843">
    <property type="term" value="F:cysteine-type deubiquitinase activity"/>
    <property type="evidence" value="ECO:0007669"/>
    <property type="project" value="UniProtKB-EC"/>
</dbReference>
<name>A0AAF0DKR3_9EURO</name>
<protein>
    <submittedName>
        <fullName evidence="2">Ubiquitin-specific protease ubp2</fullName>
        <ecNumber evidence="2">3.4.19.12</ecNumber>
    </submittedName>
</protein>
<gene>
    <name evidence="2" type="primary">UBP2_2</name>
    <name evidence="2" type="ORF">PRK78_006072</name>
</gene>
<dbReference type="Proteomes" id="UP001219355">
    <property type="component" value="Chromosome 4"/>
</dbReference>
<dbReference type="GO" id="GO:0006508">
    <property type="term" value="P:proteolysis"/>
    <property type="evidence" value="ECO:0007669"/>
    <property type="project" value="UniProtKB-KW"/>
</dbReference>
<keyword evidence="3" id="KW-1185">Reference proteome</keyword>
<evidence type="ECO:0000313" key="3">
    <source>
        <dbReference type="Proteomes" id="UP001219355"/>
    </source>
</evidence>
<dbReference type="Pfam" id="PF13446">
    <property type="entry name" value="RPT"/>
    <property type="match status" value="2"/>
</dbReference>
<accession>A0AAF0DKR3</accession>
<dbReference type="InterPro" id="IPR025305">
    <property type="entry name" value="UCH_repeat_domain"/>
</dbReference>
<feature type="domain" description="UCH repeated" evidence="1">
    <location>
        <begin position="412"/>
        <end position="469"/>
    </location>
</feature>
<keyword evidence="2" id="KW-0645">Protease</keyword>
<organism evidence="2 3">
    <name type="scientific">Emydomyces testavorans</name>
    <dbReference type="NCBI Taxonomy" id="2070801"/>
    <lineage>
        <taxon>Eukaryota</taxon>
        <taxon>Fungi</taxon>
        <taxon>Dikarya</taxon>
        <taxon>Ascomycota</taxon>
        <taxon>Pezizomycotina</taxon>
        <taxon>Eurotiomycetes</taxon>
        <taxon>Eurotiomycetidae</taxon>
        <taxon>Onygenales</taxon>
        <taxon>Nannizziopsiaceae</taxon>
        <taxon>Emydomyces</taxon>
    </lineage>
</organism>
<sequence length="506" mass="57737">MHDRNRPGKTSPRFIQDVLCYDPANPPRSGFNLLTDIPPIWQNADDYPELVAPNHCDHRYLSKPNQTRLWSENGGQGRDNIYKVSAICMLCRYHLELAITYVDSRSPKPDHLHHWVNDQTLLQGDNPSSQLRSQDQRSESYGFMCTYNGCTADLTVKFLSPYLTPKLVALLSDETVLKQRMDEAVKAFPDRLEGVSHPLPITVLATLKAYIDIALNQPERNRCVGLGNKRFTTAFGVSGTPCKELLEFVGFRLKDDANCWMPPVPVTSSSLPYKDPERIFLDDISNELLALMKQRPQHEKEAYFIDLSVEAASPQFACLLGSNNYPRMHTYPIGDQTEPHPPFYQDLGATEDMSSDLILEAYRKQIQCHPERASYYFKCLRSIGQWRGEYDGRAIARFVEQQYAEGRYADDDVPDAYRFFQLDIKDTSLTDDTIIGSFFARLQDSPDEAEPRRQLWRIGDYRRSQAIKAVAEESKPAFGRHSKDLFIVLKRVRCIKHAAGAGILGR</sequence>
<proteinExistence type="predicted"/>
<dbReference type="EC" id="3.4.19.12" evidence="2"/>
<dbReference type="AlphaFoldDB" id="A0AAF0DKR3"/>